<accession>A1A3D9</accession>
<keyword evidence="1" id="KW-1133">Transmembrane helix</keyword>
<protein>
    <submittedName>
        <fullName evidence="2">2-oxoglutarate/malate translocator-like protein</fullName>
    </submittedName>
</protein>
<reference evidence="2 3" key="1">
    <citation type="submission" date="2006-12" db="EMBL/GenBank/DDBJ databases">
        <title>Bifidobacterium adolescentis complete genome sequence.</title>
        <authorList>
            <person name="Suzuki T."/>
            <person name="Tsuda Y."/>
            <person name="Kanou N."/>
            <person name="Inoue T."/>
            <person name="Kumazaki K."/>
            <person name="Nagano S."/>
            <person name="Hirai S."/>
            <person name="Tanaka K."/>
            <person name="Watanabe K."/>
        </authorList>
    </citation>
    <scope>NUCLEOTIDE SEQUENCE [LARGE SCALE GENOMIC DNA]</scope>
    <source>
        <strain evidence="3">ATCC 15703 / DSM 20083 / NCTC 11814 / E194a</strain>
    </source>
</reference>
<keyword evidence="3" id="KW-1185">Reference proteome</keyword>
<dbReference type="HOGENOM" id="CLU_2697159_0_0_11"/>
<dbReference type="AlphaFoldDB" id="A1A3D9"/>
<keyword evidence="1" id="KW-0472">Membrane</keyword>
<organism evidence="2 3">
    <name type="scientific">Bifidobacterium adolescentis (strain ATCC 15703 / DSM 20083 / NCTC 11814 / E194a)</name>
    <dbReference type="NCBI Taxonomy" id="367928"/>
    <lineage>
        <taxon>Bacteria</taxon>
        <taxon>Bacillati</taxon>
        <taxon>Actinomycetota</taxon>
        <taxon>Actinomycetes</taxon>
        <taxon>Bifidobacteriales</taxon>
        <taxon>Bifidobacteriaceae</taxon>
        <taxon>Bifidobacterium</taxon>
    </lineage>
</organism>
<gene>
    <name evidence="2" type="ordered locus">BAD_1441</name>
</gene>
<keyword evidence="1" id="KW-0812">Transmembrane</keyword>
<dbReference type="KEGG" id="bad:BAD_1441"/>
<evidence type="ECO:0000256" key="1">
    <source>
        <dbReference type="SAM" id="Phobius"/>
    </source>
</evidence>
<proteinExistence type="predicted"/>
<evidence type="ECO:0000313" key="3">
    <source>
        <dbReference type="Proteomes" id="UP000008702"/>
    </source>
</evidence>
<evidence type="ECO:0000313" key="2">
    <source>
        <dbReference type="EMBL" id="BAF40222.1"/>
    </source>
</evidence>
<dbReference type="EMBL" id="AP009256">
    <property type="protein sequence ID" value="BAF40222.1"/>
    <property type="molecule type" value="Genomic_DNA"/>
</dbReference>
<feature type="transmembrane region" description="Helical" evidence="1">
    <location>
        <begin position="12"/>
        <end position="35"/>
    </location>
</feature>
<sequence length="73" mass="8449">MLNTETLSTFPPINITAIIPNAISLIYISFLIIVLNPLKVLICFRNSKTRQCKDFHHMALWINWPTTTLTLYD</sequence>
<dbReference type="Proteomes" id="UP000008702">
    <property type="component" value="Chromosome"/>
</dbReference>
<dbReference type="STRING" id="367928.BAD_1441"/>
<name>A1A3D9_BIFAA</name>